<feature type="transmembrane region" description="Helical" evidence="1">
    <location>
        <begin position="12"/>
        <end position="31"/>
    </location>
</feature>
<dbReference type="EnsemblMetazoa" id="GAUT001284-RA">
    <property type="protein sequence ID" value="GAUT001284-PA"/>
    <property type="gene ID" value="GAUT001284"/>
</dbReference>
<reference evidence="2" key="1">
    <citation type="submission" date="2020-05" db="UniProtKB">
        <authorList>
            <consortium name="EnsemblMetazoa"/>
        </authorList>
    </citation>
    <scope>IDENTIFICATION</scope>
    <source>
        <strain evidence="2">TTRI</strain>
    </source>
</reference>
<evidence type="ECO:0000313" key="3">
    <source>
        <dbReference type="Proteomes" id="UP000078200"/>
    </source>
</evidence>
<evidence type="ECO:0000313" key="2">
    <source>
        <dbReference type="EnsemblMetazoa" id="GAUT001284-PA"/>
    </source>
</evidence>
<protein>
    <submittedName>
        <fullName evidence="2">Uncharacterized protein</fullName>
    </submittedName>
</protein>
<proteinExistence type="predicted"/>
<keyword evidence="1" id="KW-1133">Transmembrane helix</keyword>
<name>A0A1A9UDV1_GLOAU</name>
<evidence type="ECO:0000256" key="1">
    <source>
        <dbReference type="SAM" id="Phobius"/>
    </source>
</evidence>
<sequence length="102" mass="11779">MHIKRKQYENVKHVLVGAVIYIVKGLLVGLAPKWHFSLAFSYLYIRRLCPGNRNILTFILLDEEINEILKLYGKGVTLITLEVVNKNVPRLWKSLVVCLFIA</sequence>
<dbReference type="AlphaFoldDB" id="A0A1A9UDV1"/>
<keyword evidence="3" id="KW-1185">Reference proteome</keyword>
<accession>A0A1A9UDV1</accession>
<organism evidence="2 3">
    <name type="scientific">Glossina austeni</name>
    <name type="common">Savannah tsetse fly</name>
    <dbReference type="NCBI Taxonomy" id="7395"/>
    <lineage>
        <taxon>Eukaryota</taxon>
        <taxon>Metazoa</taxon>
        <taxon>Ecdysozoa</taxon>
        <taxon>Arthropoda</taxon>
        <taxon>Hexapoda</taxon>
        <taxon>Insecta</taxon>
        <taxon>Pterygota</taxon>
        <taxon>Neoptera</taxon>
        <taxon>Endopterygota</taxon>
        <taxon>Diptera</taxon>
        <taxon>Brachycera</taxon>
        <taxon>Muscomorpha</taxon>
        <taxon>Hippoboscoidea</taxon>
        <taxon>Glossinidae</taxon>
        <taxon>Glossina</taxon>
    </lineage>
</organism>
<dbReference type="Proteomes" id="UP000078200">
    <property type="component" value="Unassembled WGS sequence"/>
</dbReference>
<keyword evidence="1" id="KW-0812">Transmembrane</keyword>
<dbReference type="VEuPathDB" id="VectorBase:GAUT001284"/>
<keyword evidence="1" id="KW-0472">Membrane</keyword>